<keyword evidence="7" id="KW-1185">Reference proteome</keyword>
<dbReference type="PROSITE" id="PS50902">
    <property type="entry name" value="FLAVODOXIN_LIKE"/>
    <property type="match status" value="1"/>
</dbReference>
<dbReference type="FunFam" id="3.40.50.360:FF:000001">
    <property type="entry name" value="NAD(P)H dehydrogenase (Quinone) FQR1-like"/>
    <property type="match status" value="1"/>
</dbReference>
<evidence type="ECO:0000256" key="3">
    <source>
        <dbReference type="ARBA" id="ARBA00022630"/>
    </source>
</evidence>
<keyword evidence="3" id="KW-0285">Flavoprotein</keyword>
<dbReference type="GO" id="GO:0016020">
    <property type="term" value="C:membrane"/>
    <property type="evidence" value="ECO:0007669"/>
    <property type="project" value="TreeGrafter"/>
</dbReference>
<comment type="caution">
    <text evidence="6">The sequence shown here is derived from an EMBL/GenBank/DDBJ whole genome shotgun (WGS) entry which is preliminary data.</text>
</comment>
<sequence length="198" mass="20913">MSAPYVLVLYYSRHGATRSMAQQIARGIEQAGIEARVRTVPPVSTQCEATLPAVPNEGDIYCTEADLKDCAGLALGSPTRFGNMASALKHFVDSTSGLWMSGALIGKPASVFSSTSSLHGGQETTLLSMMLPLMHHGMVIAGIPYSETALLNTQTGGTPYGATHVAGSDSNRPLDEHETTLCQAQGRHLGQLALKLQD</sequence>
<dbReference type="RefSeq" id="WP_127692947.1">
    <property type="nucleotide sequence ID" value="NZ_SACQ01000001.1"/>
</dbReference>
<dbReference type="Proteomes" id="UP000282818">
    <property type="component" value="Unassembled WGS sequence"/>
</dbReference>
<dbReference type="NCBIfam" id="TIGR01755">
    <property type="entry name" value="flav_wrbA"/>
    <property type="match status" value="1"/>
</dbReference>
<dbReference type="PANTHER" id="PTHR30546:SF23">
    <property type="entry name" value="FLAVOPROTEIN-LIKE PROTEIN YCP4-RELATED"/>
    <property type="match status" value="1"/>
</dbReference>
<dbReference type="InterPro" id="IPR005025">
    <property type="entry name" value="FMN_Rdtase-like_dom"/>
</dbReference>
<dbReference type="PROSITE" id="PS00201">
    <property type="entry name" value="FLAVODOXIN"/>
    <property type="match status" value="1"/>
</dbReference>
<reference evidence="6 7" key="1">
    <citation type="submission" date="2019-01" db="EMBL/GenBank/DDBJ databases">
        <authorList>
            <person name="Chen W.-M."/>
        </authorList>
    </citation>
    <scope>NUCLEOTIDE SEQUENCE [LARGE SCALE GENOMIC DNA]</scope>
    <source>
        <strain evidence="6 7">HPM-16</strain>
    </source>
</reference>
<feature type="domain" description="Flavodoxin-like" evidence="5">
    <location>
        <begin position="6"/>
        <end position="189"/>
    </location>
</feature>
<protein>
    <submittedName>
        <fullName evidence="6">NAD(P)H:quinone oxidoreductase</fullName>
    </submittedName>
</protein>
<dbReference type="GO" id="GO:0003955">
    <property type="term" value="F:NAD(P)H dehydrogenase (quinone) activity"/>
    <property type="evidence" value="ECO:0007669"/>
    <property type="project" value="InterPro"/>
</dbReference>
<evidence type="ECO:0000259" key="5">
    <source>
        <dbReference type="PROSITE" id="PS50902"/>
    </source>
</evidence>
<organism evidence="6 7">
    <name type="scientific">Neptunomonas marina</name>
    <dbReference type="NCBI Taxonomy" id="1815562"/>
    <lineage>
        <taxon>Bacteria</taxon>
        <taxon>Pseudomonadati</taxon>
        <taxon>Pseudomonadota</taxon>
        <taxon>Gammaproteobacteria</taxon>
        <taxon>Oceanospirillales</taxon>
        <taxon>Oceanospirillaceae</taxon>
        <taxon>Neptunomonas</taxon>
    </lineage>
</organism>
<dbReference type="Pfam" id="PF03358">
    <property type="entry name" value="FMN_red"/>
    <property type="match status" value="1"/>
</dbReference>
<comment type="similarity">
    <text evidence="2">Belongs to the WrbA family.</text>
</comment>
<dbReference type="GO" id="GO:0010181">
    <property type="term" value="F:FMN binding"/>
    <property type="evidence" value="ECO:0007669"/>
    <property type="project" value="InterPro"/>
</dbReference>
<dbReference type="InterPro" id="IPR008254">
    <property type="entry name" value="Flavodoxin/NO_synth"/>
</dbReference>
<dbReference type="EMBL" id="SACQ01000001">
    <property type="protein sequence ID" value="RVU32779.1"/>
    <property type="molecule type" value="Genomic_DNA"/>
</dbReference>
<dbReference type="InterPro" id="IPR001226">
    <property type="entry name" value="Flavodoxin_CS"/>
</dbReference>
<dbReference type="AlphaFoldDB" id="A0A437QEC3"/>
<evidence type="ECO:0000313" key="7">
    <source>
        <dbReference type="Proteomes" id="UP000282818"/>
    </source>
</evidence>
<dbReference type="SUPFAM" id="SSF52218">
    <property type="entry name" value="Flavoproteins"/>
    <property type="match status" value="1"/>
</dbReference>
<comment type="cofactor">
    <cofactor evidence="1">
        <name>FMN</name>
        <dbReference type="ChEBI" id="CHEBI:58210"/>
    </cofactor>
</comment>
<accession>A0A437QEC3</accession>
<gene>
    <name evidence="6" type="ORF">EOE65_03730</name>
</gene>
<evidence type="ECO:0000256" key="1">
    <source>
        <dbReference type="ARBA" id="ARBA00001917"/>
    </source>
</evidence>
<name>A0A437QEC3_9GAMM</name>
<evidence type="ECO:0000313" key="6">
    <source>
        <dbReference type="EMBL" id="RVU32779.1"/>
    </source>
</evidence>
<dbReference type="InterPro" id="IPR010089">
    <property type="entry name" value="Flavoprotein_WrbA-like"/>
</dbReference>
<keyword evidence="4" id="KW-0288">FMN</keyword>
<dbReference type="NCBIfam" id="NF002999">
    <property type="entry name" value="PRK03767.1"/>
    <property type="match status" value="1"/>
</dbReference>
<evidence type="ECO:0000256" key="4">
    <source>
        <dbReference type="ARBA" id="ARBA00022643"/>
    </source>
</evidence>
<dbReference type="PANTHER" id="PTHR30546">
    <property type="entry name" value="FLAVODOXIN-RELATED PROTEIN WRBA-RELATED"/>
    <property type="match status" value="1"/>
</dbReference>
<dbReference type="InterPro" id="IPR029039">
    <property type="entry name" value="Flavoprotein-like_sf"/>
</dbReference>
<dbReference type="Gene3D" id="3.40.50.360">
    <property type="match status" value="1"/>
</dbReference>
<proteinExistence type="inferred from homology"/>
<evidence type="ECO:0000256" key="2">
    <source>
        <dbReference type="ARBA" id="ARBA00006961"/>
    </source>
</evidence>
<dbReference type="GO" id="GO:0009055">
    <property type="term" value="F:electron transfer activity"/>
    <property type="evidence" value="ECO:0007669"/>
    <property type="project" value="InterPro"/>
</dbReference>